<evidence type="ECO:0000313" key="2">
    <source>
        <dbReference type="EMBL" id="KAK3934387.1"/>
    </source>
</evidence>
<protein>
    <submittedName>
        <fullName evidence="2">Uncharacterized protein</fullName>
    </submittedName>
</protein>
<reference evidence="3" key="1">
    <citation type="journal article" date="2023" name="Mol. Phylogenet. Evol.">
        <title>Genome-scale phylogeny and comparative genomics of the fungal order Sordariales.</title>
        <authorList>
            <person name="Hensen N."/>
            <person name="Bonometti L."/>
            <person name="Westerberg I."/>
            <person name="Brannstrom I.O."/>
            <person name="Guillou S."/>
            <person name="Cros-Aarteil S."/>
            <person name="Calhoun S."/>
            <person name="Haridas S."/>
            <person name="Kuo A."/>
            <person name="Mondo S."/>
            <person name="Pangilinan J."/>
            <person name="Riley R."/>
            <person name="LaButti K."/>
            <person name="Andreopoulos B."/>
            <person name="Lipzen A."/>
            <person name="Chen C."/>
            <person name="Yan M."/>
            <person name="Daum C."/>
            <person name="Ng V."/>
            <person name="Clum A."/>
            <person name="Steindorff A."/>
            <person name="Ohm R.A."/>
            <person name="Martin F."/>
            <person name="Silar P."/>
            <person name="Natvig D.O."/>
            <person name="Lalanne C."/>
            <person name="Gautier V."/>
            <person name="Ament-Velasquez S.L."/>
            <person name="Kruys A."/>
            <person name="Hutchinson M.I."/>
            <person name="Powell A.J."/>
            <person name="Barry K."/>
            <person name="Miller A.N."/>
            <person name="Grigoriev I.V."/>
            <person name="Debuchy R."/>
            <person name="Gladieux P."/>
            <person name="Hiltunen Thoren M."/>
            <person name="Johannesson H."/>
        </authorList>
    </citation>
    <scope>NUCLEOTIDE SEQUENCE [LARGE SCALE GENOMIC DNA]</scope>
    <source>
        <strain evidence="3">CBS 340.73</strain>
    </source>
</reference>
<keyword evidence="3" id="KW-1185">Reference proteome</keyword>
<feature type="transmembrane region" description="Helical" evidence="1">
    <location>
        <begin position="24"/>
        <end position="42"/>
    </location>
</feature>
<comment type="caution">
    <text evidence="2">The sequence shown here is derived from an EMBL/GenBank/DDBJ whole genome shotgun (WGS) entry which is preliminary data.</text>
</comment>
<name>A0AAN6MVS4_9PEZI</name>
<dbReference type="AlphaFoldDB" id="A0AAN6MVS4"/>
<evidence type="ECO:0000313" key="3">
    <source>
        <dbReference type="Proteomes" id="UP001303473"/>
    </source>
</evidence>
<keyword evidence="1" id="KW-0812">Transmembrane</keyword>
<gene>
    <name evidence="2" type="ORF">QBC46DRAFT_347693</name>
</gene>
<organism evidence="2 3">
    <name type="scientific">Diplogelasinospora grovesii</name>
    <dbReference type="NCBI Taxonomy" id="303347"/>
    <lineage>
        <taxon>Eukaryota</taxon>
        <taxon>Fungi</taxon>
        <taxon>Dikarya</taxon>
        <taxon>Ascomycota</taxon>
        <taxon>Pezizomycotina</taxon>
        <taxon>Sordariomycetes</taxon>
        <taxon>Sordariomycetidae</taxon>
        <taxon>Sordariales</taxon>
        <taxon>Diplogelasinosporaceae</taxon>
        <taxon>Diplogelasinospora</taxon>
    </lineage>
</organism>
<accession>A0AAN6MVS4</accession>
<dbReference type="Proteomes" id="UP001303473">
    <property type="component" value="Unassembled WGS sequence"/>
</dbReference>
<evidence type="ECO:0000256" key="1">
    <source>
        <dbReference type="SAM" id="Phobius"/>
    </source>
</evidence>
<keyword evidence="1" id="KW-1133">Transmembrane helix</keyword>
<dbReference type="EMBL" id="MU853995">
    <property type="protein sequence ID" value="KAK3934387.1"/>
    <property type="molecule type" value="Genomic_DNA"/>
</dbReference>
<sequence length="86" mass="9430">MDTLKQSVLKNEPSAFQQKLAKDGFAYMIAFIAVDTVAFHLMKRRGTPAKTLGAWSAFSNGTTCVGLGYVGYCKYKVNQFQGKVQG</sequence>
<proteinExistence type="predicted"/>
<keyword evidence="1" id="KW-0472">Membrane</keyword>